<reference evidence="4" key="1">
    <citation type="journal article" date="2022" name="Plant J.">
        <title>Strategies of tolerance reflected in two North American maple genomes.</title>
        <authorList>
            <person name="McEvoy S.L."/>
            <person name="Sezen U.U."/>
            <person name="Trouern-Trend A."/>
            <person name="McMahon S.M."/>
            <person name="Schaberg P.G."/>
            <person name="Yang J."/>
            <person name="Wegrzyn J.L."/>
            <person name="Swenson N.G."/>
        </authorList>
    </citation>
    <scope>NUCLEOTIDE SEQUENCE</scope>
    <source>
        <strain evidence="4">NS2018</strain>
    </source>
</reference>
<evidence type="ECO:0000313" key="5">
    <source>
        <dbReference type="Proteomes" id="UP001168877"/>
    </source>
</evidence>
<organism evidence="4 5">
    <name type="scientific">Acer saccharum</name>
    <name type="common">Sugar maple</name>
    <dbReference type="NCBI Taxonomy" id="4024"/>
    <lineage>
        <taxon>Eukaryota</taxon>
        <taxon>Viridiplantae</taxon>
        <taxon>Streptophyta</taxon>
        <taxon>Embryophyta</taxon>
        <taxon>Tracheophyta</taxon>
        <taxon>Spermatophyta</taxon>
        <taxon>Magnoliopsida</taxon>
        <taxon>eudicotyledons</taxon>
        <taxon>Gunneridae</taxon>
        <taxon>Pentapetalae</taxon>
        <taxon>rosids</taxon>
        <taxon>malvids</taxon>
        <taxon>Sapindales</taxon>
        <taxon>Sapindaceae</taxon>
        <taxon>Hippocastanoideae</taxon>
        <taxon>Acereae</taxon>
        <taxon>Acer</taxon>
    </lineage>
</organism>
<sequence>MMLSSMTDALMCEYEGFDTAQDMWIALKDKFGGTSTTKLRRLTIKFDTYRKRQNHDMRQHLREMSNMIRELKSAGHTLTDEQQIQAVIRSLPNSWENMKINMTHNDNIKTFDDISRHVELEDERLEAAKASGQPPSSCCSLIQGLVDVDAAICLCAALQVEALGIHLNVPITLNLLINRCTGKDVPASYQCTGQPSSLPPPPPKTPSSPPPSPPMTPPPPPPYKTLSPPPPSPPPPPPPYKTPSPPPPSPSPPPPPYKTPSPPPPSPSPPPPKTLSPPPPSPSPPPPKTLSPPPPTPSPPPPPYKTPSPPPPSPSPSPPPPPPPKTPSPPPPSPSPPPKMPSPPPPSPPPSPPPPPYKTPSPSPPSPSPSPSPPPPPPPKTPSPPPPSPSPSPPPPPYKTPSPPPPSPSPPPPPPPETPSPPPPSPSPPPYKTSSPPPPSPPPPPPPPKKPTCPKLDACLNVSDLLRLLIGDYPPSSCCSIIQGLADLDAAICLCSTLKVEALNIQLDISVAVKLIINRCTGNDVSSSFKCY</sequence>
<proteinExistence type="inferred from homology"/>
<accession>A0AA39SC74</accession>
<dbReference type="InterPro" id="IPR027923">
    <property type="entry name" value="Hydrophob_seed_dom"/>
</dbReference>
<reference evidence="4" key="2">
    <citation type="submission" date="2023-06" db="EMBL/GenBank/DDBJ databases">
        <authorList>
            <person name="Swenson N.G."/>
            <person name="Wegrzyn J.L."/>
            <person name="Mcevoy S.L."/>
        </authorList>
    </citation>
    <scope>NUCLEOTIDE SEQUENCE</scope>
    <source>
        <strain evidence="4">NS2018</strain>
        <tissue evidence="4">Leaf</tissue>
    </source>
</reference>
<dbReference type="Gene3D" id="1.10.110.10">
    <property type="entry name" value="Plant lipid-transfer and hydrophobic proteins"/>
    <property type="match status" value="2"/>
</dbReference>
<protein>
    <recommendedName>
        <fullName evidence="3">Hydrophobic seed protein domain-containing protein</fullName>
    </recommendedName>
</protein>
<dbReference type="SUPFAM" id="SSF47699">
    <property type="entry name" value="Bifunctional inhibitor/lipid-transfer protein/seed storage 2S albumin"/>
    <property type="match status" value="2"/>
</dbReference>
<feature type="compositionally biased region" description="Pro residues" evidence="2">
    <location>
        <begin position="197"/>
        <end position="451"/>
    </location>
</feature>
<dbReference type="AlphaFoldDB" id="A0AA39SC74"/>
<dbReference type="CDD" id="cd01958">
    <property type="entry name" value="HPS_like"/>
    <property type="match status" value="2"/>
</dbReference>
<gene>
    <name evidence="4" type="ORF">LWI29_003288</name>
</gene>
<dbReference type="EMBL" id="JAUESC010000381">
    <property type="protein sequence ID" value="KAK0588623.1"/>
    <property type="molecule type" value="Genomic_DNA"/>
</dbReference>
<feature type="domain" description="Hydrophobic seed protein" evidence="3">
    <location>
        <begin position="134"/>
        <end position="191"/>
    </location>
</feature>
<keyword evidence="5" id="KW-1185">Reference proteome</keyword>
<evidence type="ECO:0000259" key="3">
    <source>
        <dbReference type="Pfam" id="PF14547"/>
    </source>
</evidence>
<dbReference type="Pfam" id="PF14223">
    <property type="entry name" value="Retrotran_gag_2"/>
    <property type="match status" value="1"/>
</dbReference>
<comment type="similarity">
    <text evidence="1">Belongs to the plant LTP family. PEARLI1 subfamily.</text>
</comment>
<comment type="caution">
    <text evidence="4">The sequence shown here is derived from an EMBL/GenBank/DDBJ whole genome shotgun (WGS) entry which is preliminary data.</text>
</comment>
<dbReference type="Pfam" id="PF14547">
    <property type="entry name" value="Hydrophob_seed"/>
    <property type="match status" value="2"/>
</dbReference>
<dbReference type="PRINTS" id="PR01217">
    <property type="entry name" value="PRICHEXTENSN"/>
</dbReference>
<feature type="domain" description="Hydrophobic seed protein" evidence="3">
    <location>
        <begin position="455"/>
        <end position="531"/>
    </location>
</feature>
<evidence type="ECO:0000256" key="2">
    <source>
        <dbReference type="SAM" id="MobiDB-lite"/>
    </source>
</evidence>
<dbReference type="InterPro" id="IPR051636">
    <property type="entry name" value="Plant_LTP/defense-related"/>
</dbReference>
<dbReference type="InterPro" id="IPR036312">
    <property type="entry name" value="Bifun_inhib/LTP/seed_sf"/>
</dbReference>
<evidence type="ECO:0000313" key="4">
    <source>
        <dbReference type="EMBL" id="KAK0588623.1"/>
    </source>
</evidence>
<dbReference type="Proteomes" id="UP001168877">
    <property type="component" value="Unassembled WGS sequence"/>
</dbReference>
<feature type="region of interest" description="Disordered" evidence="2">
    <location>
        <begin position="188"/>
        <end position="451"/>
    </location>
</feature>
<dbReference type="PANTHER" id="PTHR31731">
    <property type="match status" value="1"/>
</dbReference>
<evidence type="ECO:0000256" key="1">
    <source>
        <dbReference type="ARBA" id="ARBA00008965"/>
    </source>
</evidence>
<name>A0AA39SC74_ACESA</name>